<dbReference type="PROSITE" id="PS01359">
    <property type="entry name" value="ZF_PHD_1"/>
    <property type="match status" value="1"/>
</dbReference>
<gene>
    <name evidence="8" type="primary">LOC117549428</name>
</gene>
<evidence type="ECO:0000256" key="1">
    <source>
        <dbReference type="ARBA" id="ARBA00022723"/>
    </source>
</evidence>
<sequence>MYASIQGRYVEHIEQHNLPMHILDKNFGHPSRPDDDHEEQWNKRESSAGHTKSKYFNPPKTLPNPKSPPATKVKKRKVDQQEQDAQGNLTWLWKKKDTEVVVAVLPSQMKGHILLIRHCELCSLRPHQWLTGEVIEGVFHVAADKFAVLNKMYLLNHYTASVILFGDRTQLISHSLPKYIHANTSTVFLVDPAQSIKELDDSEHAAKRIQEYFRMRRTRHSITDWVDVKWKGGVMGHPLQTDGCSCGVVVVKMAKAVMESFPLIPNVNFECSKKYMKRERRELALEILEASVFDEHTYCAMCAALRPPGSPITDWVQCDDCERWYHAQCLAMDSRDFKKAETGYWNCPLCK</sequence>
<name>A0A6P8UJC5_GYMAC</name>
<dbReference type="PROSITE" id="PS50016">
    <property type="entry name" value="ZF_PHD_2"/>
    <property type="match status" value="1"/>
</dbReference>
<protein>
    <submittedName>
        <fullName evidence="8">Uncharacterized protein LOC117549428 isoform X2</fullName>
    </submittedName>
</protein>
<evidence type="ECO:0000313" key="8">
    <source>
        <dbReference type="RefSeq" id="XP_034077218.1"/>
    </source>
</evidence>
<dbReference type="Proteomes" id="UP000515161">
    <property type="component" value="Unplaced"/>
</dbReference>
<evidence type="ECO:0000256" key="2">
    <source>
        <dbReference type="ARBA" id="ARBA00022771"/>
    </source>
</evidence>
<feature type="domain" description="PHD-type" evidence="6">
    <location>
        <begin position="296"/>
        <end position="351"/>
    </location>
</feature>
<feature type="region of interest" description="Disordered" evidence="5">
    <location>
        <begin position="23"/>
        <end position="81"/>
    </location>
</feature>
<dbReference type="Gene3D" id="3.30.40.10">
    <property type="entry name" value="Zinc/RING finger domain, C3HC4 (zinc finger)"/>
    <property type="match status" value="1"/>
</dbReference>
<reference evidence="8" key="1">
    <citation type="submission" date="2025-08" db="UniProtKB">
        <authorList>
            <consortium name="RefSeq"/>
        </authorList>
    </citation>
    <scope>IDENTIFICATION</scope>
</reference>
<dbReference type="AlphaFoldDB" id="A0A6P8UJC5"/>
<organism evidence="7 8">
    <name type="scientific">Gymnodraco acuticeps</name>
    <name type="common">Antarctic dragonfish</name>
    <dbReference type="NCBI Taxonomy" id="8218"/>
    <lineage>
        <taxon>Eukaryota</taxon>
        <taxon>Metazoa</taxon>
        <taxon>Chordata</taxon>
        <taxon>Craniata</taxon>
        <taxon>Vertebrata</taxon>
        <taxon>Euteleostomi</taxon>
        <taxon>Actinopterygii</taxon>
        <taxon>Neopterygii</taxon>
        <taxon>Teleostei</taxon>
        <taxon>Neoteleostei</taxon>
        <taxon>Acanthomorphata</taxon>
        <taxon>Eupercaria</taxon>
        <taxon>Perciformes</taxon>
        <taxon>Notothenioidei</taxon>
        <taxon>Bathydraconidae</taxon>
        <taxon>Gymnodraco</taxon>
    </lineage>
</organism>
<dbReference type="InterPro" id="IPR001965">
    <property type="entry name" value="Znf_PHD"/>
</dbReference>
<keyword evidence="7" id="KW-1185">Reference proteome</keyword>
<evidence type="ECO:0000256" key="3">
    <source>
        <dbReference type="ARBA" id="ARBA00022833"/>
    </source>
</evidence>
<dbReference type="InterPro" id="IPR019787">
    <property type="entry name" value="Znf_PHD-finger"/>
</dbReference>
<proteinExistence type="predicted"/>
<accession>A0A6P8UJC5</accession>
<dbReference type="Gene3D" id="3.40.395.10">
    <property type="entry name" value="Adenoviral Proteinase, Chain A"/>
    <property type="match status" value="1"/>
</dbReference>
<evidence type="ECO:0000256" key="4">
    <source>
        <dbReference type="PROSITE-ProRule" id="PRU00146"/>
    </source>
</evidence>
<dbReference type="GO" id="GO:0008270">
    <property type="term" value="F:zinc ion binding"/>
    <property type="evidence" value="ECO:0007669"/>
    <property type="project" value="UniProtKB-KW"/>
</dbReference>
<dbReference type="SUPFAM" id="SSF57903">
    <property type="entry name" value="FYVE/PHD zinc finger"/>
    <property type="match status" value="1"/>
</dbReference>
<dbReference type="InterPro" id="IPR038765">
    <property type="entry name" value="Papain-like_cys_pep_sf"/>
</dbReference>
<feature type="compositionally biased region" description="Basic and acidic residues" evidence="5">
    <location>
        <begin position="23"/>
        <end position="47"/>
    </location>
</feature>
<dbReference type="InterPro" id="IPR013083">
    <property type="entry name" value="Znf_RING/FYVE/PHD"/>
</dbReference>
<keyword evidence="2 4" id="KW-0863">Zinc-finger</keyword>
<evidence type="ECO:0000256" key="5">
    <source>
        <dbReference type="SAM" id="MobiDB-lite"/>
    </source>
</evidence>
<dbReference type="RefSeq" id="XP_034077218.1">
    <property type="nucleotide sequence ID" value="XM_034221327.1"/>
</dbReference>
<evidence type="ECO:0000259" key="6">
    <source>
        <dbReference type="PROSITE" id="PS50016"/>
    </source>
</evidence>
<dbReference type="SMART" id="SM00249">
    <property type="entry name" value="PHD"/>
    <property type="match status" value="1"/>
</dbReference>
<dbReference type="GeneID" id="117549428"/>
<dbReference type="InterPro" id="IPR019786">
    <property type="entry name" value="Zinc_finger_PHD-type_CS"/>
</dbReference>
<evidence type="ECO:0000313" key="7">
    <source>
        <dbReference type="Proteomes" id="UP000515161"/>
    </source>
</evidence>
<dbReference type="SUPFAM" id="SSF54001">
    <property type="entry name" value="Cysteine proteinases"/>
    <property type="match status" value="1"/>
</dbReference>
<dbReference type="Pfam" id="PF00628">
    <property type="entry name" value="PHD"/>
    <property type="match status" value="1"/>
</dbReference>
<dbReference type="InterPro" id="IPR011011">
    <property type="entry name" value="Znf_FYVE_PHD"/>
</dbReference>
<keyword evidence="3" id="KW-0862">Zinc</keyword>
<keyword evidence="1" id="KW-0479">Metal-binding</keyword>